<feature type="region of interest" description="Disordered" evidence="1">
    <location>
        <begin position="754"/>
        <end position="779"/>
    </location>
</feature>
<sequence length="779" mass="85753">MWDSLKQTWFNGSTSDQFITRDHFHLARRFVCAACVAYGRRLSFALSGAATYTQYAGYVAVCKIHDQGGFCGVCFKDEAVLRNEPPDYYSTLYPVDDFDNWFGSISYTCEKCRITATRQAMKRHGINTLMAQQTDMDDLFANYHTYGEGSVQELCIQVCERKWLLHNTKIKDYSYQAVAGDRLMRGFSMEQAAYSDSEDLAILYTEPSIRELATRDFVRNLILGGSWFSPLDVIDLQTHPRQPHWHGNQPNALLVIHPTSGERKYAHWVYHVPSAELRELLQMLWSQCMIDILETAFKNIIAEVSDGCLVDSKVWEFDKGESAPGTISDPGTQLSSWTLLDVWKRLLKPEFWVTGYNWRSRKLEEHRERRISDASSRSKSSSASSESTNLLESPTGTTSTLQTTPSPPPAVAPTDPKSPTMASVMSAAETARSIDGSETNAAALPDIELTGVEARAVQSVPFVPATFDVLPGHSLRWIWALWSKSIHPLVTCQCSICKRACQLQEEERLRGAAKKAPTGGIVINEPVPQKKEEESEDEDVADELEMTDDVFDQTLDEMDTSPIDIDEKDTTLTEELAQGKDTPVQLIQHPATPPSFSTNTDLDSSVSTPASVAQTLLARIGGRSSTPVLGSLSPPTSRKRASQEPESLPSSPSSAKRRRLDSGDSKLDSPGPMRSPLSTEAQSRSGDTPSSSGPDSVAHASPPMSDLHEPSMPLSQASTIVSGARDSTLSSFGLSGSNQSVGIDLGDYTLDEDAEEGAEGEQGKTIPRVGVSNEQMHWE</sequence>
<dbReference type="Proteomes" id="UP000054097">
    <property type="component" value="Unassembled WGS sequence"/>
</dbReference>
<name>A0A0C3BGV6_SERVB</name>
<evidence type="ECO:0000256" key="1">
    <source>
        <dbReference type="SAM" id="MobiDB-lite"/>
    </source>
</evidence>
<evidence type="ECO:0000313" key="3">
    <source>
        <dbReference type="Proteomes" id="UP000054097"/>
    </source>
</evidence>
<dbReference type="STRING" id="933852.A0A0C3BGV6"/>
<organism evidence="2 3">
    <name type="scientific">Serendipita vermifera MAFF 305830</name>
    <dbReference type="NCBI Taxonomy" id="933852"/>
    <lineage>
        <taxon>Eukaryota</taxon>
        <taxon>Fungi</taxon>
        <taxon>Dikarya</taxon>
        <taxon>Basidiomycota</taxon>
        <taxon>Agaricomycotina</taxon>
        <taxon>Agaricomycetes</taxon>
        <taxon>Sebacinales</taxon>
        <taxon>Serendipitaceae</taxon>
        <taxon>Serendipita</taxon>
    </lineage>
</organism>
<accession>A0A0C3BGV6</accession>
<feature type="region of interest" description="Disordered" evidence="1">
    <location>
        <begin position="367"/>
        <end position="439"/>
    </location>
</feature>
<dbReference type="OrthoDB" id="3258409at2759"/>
<evidence type="ECO:0000313" key="2">
    <source>
        <dbReference type="EMBL" id="KIM30686.1"/>
    </source>
</evidence>
<feature type="compositionally biased region" description="Polar residues" evidence="1">
    <location>
        <begin position="623"/>
        <end position="636"/>
    </location>
</feature>
<feature type="region of interest" description="Disordered" evidence="1">
    <location>
        <begin position="519"/>
        <end position="540"/>
    </location>
</feature>
<keyword evidence="3" id="KW-1185">Reference proteome</keyword>
<feature type="compositionally biased region" description="Polar residues" evidence="1">
    <location>
        <begin position="594"/>
        <end position="607"/>
    </location>
</feature>
<dbReference type="AlphaFoldDB" id="A0A0C3BGV6"/>
<dbReference type="EMBL" id="KN824284">
    <property type="protein sequence ID" value="KIM30686.1"/>
    <property type="molecule type" value="Genomic_DNA"/>
</dbReference>
<feature type="compositionally biased region" description="Low complexity" evidence="1">
    <location>
        <begin position="644"/>
        <end position="654"/>
    </location>
</feature>
<proteinExistence type="predicted"/>
<feature type="region of interest" description="Disordered" evidence="1">
    <location>
        <begin position="580"/>
        <end position="607"/>
    </location>
</feature>
<feature type="compositionally biased region" description="Polar residues" evidence="1">
    <location>
        <begin position="713"/>
        <end position="725"/>
    </location>
</feature>
<feature type="region of interest" description="Disordered" evidence="1">
    <location>
        <begin position="623"/>
        <end position="725"/>
    </location>
</feature>
<reference evidence="3" key="2">
    <citation type="submission" date="2015-01" db="EMBL/GenBank/DDBJ databases">
        <title>Evolutionary Origins and Diversification of the Mycorrhizal Mutualists.</title>
        <authorList>
            <consortium name="DOE Joint Genome Institute"/>
            <consortium name="Mycorrhizal Genomics Consortium"/>
            <person name="Kohler A."/>
            <person name="Kuo A."/>
            <person name="Nagy L.G."/>
            <person name="Floudas D."/>
            <person name="Copeland A."/>
            <person name="Barry K.W."/>
            <person name="Cichocki N."/>
            <person name="Veneault-Fourrey C."/>
            <person name="LaButti K."/>
            <person name="Lindquist E.A."/>
            <person name="Lipzen A."/>
            <person name="Lundell T."/>
            <person name="Morin E."/>
            <person name="Murat C."/>
            <person name="Riley R."/>
            <person name="Ohm R."/>
            <person name="Sun H."/>
            <person name="Tunlid A."/>
            <person name="Henrissat B."/>
            <person name="Grigoriev I.V."/>
            <person name="Hibbett D.S."/>
            <person name="Martin F."/>
        </authorList>
    </citation>
    <scope>NUCLEOTIDE SEQUENCE [LARGE SCALE GENOMIC DNA]</scope>
    <source>
        <strain evidence="3">MAFF 305830</strain>
    </source>
</reference>
<gene>
    <name evidence="2" type="ORF">M408DRAFT_289672</name>
</gene>
<protein>
    <submittedName>
        <fullName evidence="2">Uncharacterized protein</fullName>
    </submittedName>
</protein>
<feature type="compositionally biased region" description="Low complexity" evidence="1">
    <location>
        <begin position="373"/>
        <end position="404"/>
    </location>
</feature>
<reference evidence="2 3" key="1">
    <citation type="submission" date="2014-04" db="EMBL/GenBank/DDBJ databases">
        <authorList>
            <consortium name="DOE Joint Genome Institute"/>
            <person name="Kuo A."/>
            <person name="Zuccaro A."/>
            <person name="Kohler A."/>
            <person name="Nagy L.G."/>
            <person name="Floudas D."/>
            <person name="Copeland A."/>
            <person name="Barry K.W."/>
            <person name="Cichocki N."/>
            <person name="Veneault-Fourrey C."/>
            <person name="LaButti K."/>
            <person name="Lindquist E.A."/>
            <person name="Lipzen A."/>
            <person name="Lundell T."/>
            <person name="Morin E."/>
            <person name="Murat C."/>
            <person name="Sun H."/>
            <person name="Tunlid A."/>
            <person name="Henrissat B."/>
            <person name="Grigoriev I.V."/>
            <person name="Hibbett D.S."/>
            <person name="Martin F."/>
            <person name="Nordberg H.P."/>
            <person name="Cantor M.N."/>
            <person name="Hua S.X."/>
        </authorList>
    </citation>
    <scope>NUCLEOTIDE SEQUENCE [LARGE SCALE GENOMIC DNA]</scope>
    <source>
        <strain evidence="2 3">MAFF 305830</strain>
    </source>
</reference>
<dbReference type="HOGENOM" id="CLU_359457_0_0_1"/>
<feature type="compositionally biased region" description="Low complexity" evidence="1">
    <location>
        <begin position="683"/>
        <end position="696"/>
    </location>
</feature>